<evidence type="ECO:0000313" key="5">
    <source>
        <dbReference type="EMBL" id="CAF1060767.1"/>
    </source>
</evidence>
<feature type="compositionally biased region" description="Basic and acidic residues" evidence="1">
    <location>
        <begin position="564"/>
        <end position="576"/>
    </location>
</feature>
<dbReference type="Pfam" id="PF21021">
    <property type="entry name" value="FAF1"/>
    <property type="match status" value="1"/>
</dbReference>
<dbReference type="PANTHER" id="PTHR23322:SF96">
    <property type="entry name" value="FAS-ASSOCIATED FACTOR 1"/>
    <property type="match status" value="1"/>
</dbReference>
<dbReference type="InterPro" id="IPR006577">
    <property type="entry name" value="UAS"/>
</dbReference>
<feature type="domain" description="Ubiquitin-like" evidence="3">
    <location>
        <begin position="125"/>
        <end position="200"/>
    </location>
</feature>
<evidence type="ECO:0000313" key="6">
    <source>
        <dbReference type="Proteomes" id="UP000663832"/>
    </source>
</evidence>
<organism evidence="4 7">
    <name type="scientific">Adineta steineri</name>
    <dbReference type="NCBI Taxonomy" id="433720"/>
    <lineage>
        <taxon>Eukaryota</taxon>
        <taxon>Metazoa</taxon>
        <taxon>Spiralia</taxon>
        <taxon>Gnathifera</taxon>
        <taxon>Rotifera</taxon>
        <taxon>Eurotatoria</taxon>
        <taxon>Bdelloidea</taxon>
        <taxon>Adinetida</taxon>
        <taxon>Adinetidae</taxon>
        <taxon>Adineta</taxon>
    </lineage>
</organism>
<dbReference type="Gene3D" id="1.10.8.10">
    <property type="entry name" value="DNA helicase RuvA subunit, C-terminal domain"/>
    <property type="match status" value="1"/>
</dbReference>
<dbReference type="PROSITE" id="PS50033">
    <property type="entry name" value="UBX"/>
    <property type="match status" value="1"/>
</dbReference>
<reference evidence="4" key="1">
    <citation type="submission" date="2021-02" db="EMBL/GenBank/DDBJ databases">
        <authorList>
            <person name="Nowell W R."/>
        </authorList>
    </citation>
    <scope>NUCLEOTIDE SEQUENCE</scope>
</reference>
<evidence type="ECO:0000259" key="2">
    <source>
        <dbReference type="PROSITE" id="PS50033"/>
    </source>
</evidence>
<dbReference type="GO" id="GO:0005634">
    <property type="term" value="C:nucleus"/>
    <property type="evidence" value="ECO:0007669"/>
    <property type="project" value="TreeGrafter"/>
</dbReference>
<protein>
    <recommendedName>
        <fullName evidence="8">FAS-associated factor 1</fullName>
    </recommendedName>
</protein>
<dbReference type="Proteomes" id="UP000663832">
    <property type="component" value="Unassembled WGS sequence"/>
</dbReference>
<dbReference type="InterPro" id="IPR001012">
    <property type="entry name" value="UBX_dom"/>
</dbReference>
<dbReference type="EMBL" id="CAJNOI010000048">
    <property type="protein sequence ID" value="CAF0939596.1"/>
    <property type="molecule type" value="Genomic_DNA"/>
</dbReference>
<dbReference type="InterPro" id="IPR033043">
    <property type="entry name" value="FAF1-like_UBX"/>
</dbReference>
<dbReference type="GO" id="GO:0043130">
    <property type="term" value="F:ubiquitin binding"/>
    <property type="evidence" value="ECO:0007669"/>
    <property type="project" value="TreeGrafter"/>
</dbReference>
<evidence type="ECO:0008006" key="8">
    <source>
        <dbReference type="Google" id="ProtNLM"/>
    </source>
</evidence>
<dbReference type="Gene3D" id="3.10.20.90">
    <property type="entry name" value="Phosphatidylinositol 3-kinase Catalytic Subunit, Chain A, domain 1"/>
    <property type="match status" value="3"/>
</dbReference>
<dbReference type="SMART" id="SM00166">
    <property type="entry name" value="UBX"/>
    <property type="match status" value="1"/>
</dbReference>
<accession>A0A814CE33</accession>
<dbReference type="OrthoDB" id="1920064at2759"/>
<feature type="region of interest" description="Disordered" evidence="1">
    <location>
        <begin position="53"/>
        <end position="96"/>
    </location>
</feature>
<dbReference type="PROSITE" id="PS50053">
    <property type="entry name" value="UBIQUITIN_2"/>
    <property type="match status" value="1"/>
</dbReference>
<dbReference type="InterPro" id="IPR000626">
    <property type="entry name" value="Ubiquitin-like_dom"/>
</dbReference>
<dbReference type="GO" id="GO:0036503">
    <property type="term" value="P:ERAD pathway"/>
    <property type="evidence" value="ECO:0007669"/>
    <property type="project" value="TreeGrafter"/>
</dbReference>
<dbReference type="Proteomes" id="UP000663877">
    <property type="component" value="Unassembled WGS sequence"/>
</dbReference>
<evidence type="ECO:0000313" key="4">
    <source>
        <dbReference type="EMBL" id="CAF0939596.1"/>
    </source>
</evidence>
<evidence type="ECO:0000313" key="7">
    <source>
        <dbReference type="Proteomes" id="UP000663877"/>
    </source>
</evidence>
<dbReference type="SUPFAM" id="SSF54236">
    <property type="entry name" value="Ubiquitin-like"/>
    <property type="match status" value="3"/>
</dbReference>
<name>A0A814CE33_9BILA</name>
<dbReference type="PANTHER" id="PTHR23322">
    <property type="entry name" value="FAS-ASSOCIATED PROTEIN"/>
    <property type="match status" value="1"/>
</dbReference>
<evidence type="ECO:0000259" key="3">
    <source>
        <dbReference type="PROSITE" id="PS50053"/>
    </source>
</evidence>
<keyword evidence="6" id="KW-1185">Reference proteome</keyword>
<dbReference type="InterPro" id="IPR029071">
    <property type="entry name" value="Ubiquitin-like_domsf"/>
</dbReference>
<feature type="region of interest" description="Disordered" evidence="1">
    <location>
        <begin position="532"/>
        <end position="576"/>
    </location>
</feature>
<proteinExistence type="predicted"/>
<dbReference type="SUPFAM" id="SSF52833">
    <property type="entry name" value="Thioredoxin-like"/>
    <property type="match status" value="1"/>
</dbReference>
<dbReference type="InterPro" id="IPR049483">
    <property type="entry name" value="FAF1_2-like_UAS"/>
</dbReference>
<gene>
    <name evidence="4" type="ORF">BJG266_LOCUS12572</name>
    <name evidence="5" type="ORF">QVE165_LOCUS18143</name>
</gene>
<dbReference type="Pfam" id="PF14555">
    <property type="entry name" value="UBA_4"/>
    <property type="match status" value="1"/>
</dbReference>
<dbReference type="InterPro" id="IPR050730">
    <property type="entry name" value="UBX_domain-protein"/>
</dbReference>
<dbReference type="CDD" id="cd14413">
    <property type="entry name" value="UBA_FAF1"/>
    <property type="match status" value="1"/>
</dbReference>
<evidence type="ECO:0000256" key="1">
    <source>
        <dbReference type="SAM" id="MobiDB-lite"/>
    </source>
</evidence>
<dbReference type="EMBL" id="CAJNOM010000106">
    <property type="protein sequence ID" value="CAF1060767.1"/>
    <property type="molecule type" value="Genomic_DNA"/>
</dbReference>
<dbReference type="CDD" id="cd01771">
    <property type="entry name" value="UBX_UBXN3A"/>
    <property type="match status" value="1"/>
</dbReference>
<dbReference type="Pfam" id="PF00789">
    <property type="entry name" value="UBX"/>
    <property type="match status" value="1"/>
</dbReference>
<dbReference type="InterPro" id="IPR036249">
    <property type="entry name" value="Thioredoxin-like_sf"/>
</dbReference>
<comment type="caution">
    <text evidence="4">The sequence shown here is derived from an EMBL/GenBank/DDBJ whole genome shotgun (WGS) entry which is preliminary data.</text>
</comment>
<dbReference type="SMART" id="SM00594">
    <property type="entry name" value="UAS"/>
    <property type="match status" value="1"/>
</dbReference>
<feature type="compositionally biased region" description="Basic and acidic residues" evidence="1">
    <location>
        <begin position="532"/>
        <end position="553"/>
    </location>
</feature>
<dbReference type="InterPro" id="IPR044541">
    <property type="entry name" value="FAF1_UBA"/>
</dbReference>
<dbReference type="Gene3D" id="3.40.30.10">
    <property type="entry name" value="Glutaredoxin"/>
    <property type="match status" value="1"/>
</dbReference>
<dbReference type="AlphaFoldDB" id="A0A814CE33"/>
<feature type="domain" description="UBX" evidence="2">
    <location>
        <begin position="602"/>
        <end position="680"/>
    </location>
</feature>
<sequence length="683" mass="77915">MSNESREQILSDFQDCTGLENVEECIAILQQHEWSLMDAIQAVHEGIGGINDNESTVPVQHTTNYSTSSIVNNTTNQNISNNKRQSDSNEFDDTDQPRIIKTIPGNQRIAIGTHPTAENTSVGDLHFTINFHDQTEKLTISDNQTVHELRVKISEKFSVPPHKQNFLNWTMKSYDDRTKLKDLHLSLENIIHLSSIENGSTDFSQIFKHTTSSSQGSSEFPLTVLCEDKSGQMIPYKLVLKSNTTINEIKKQIETLAHIPIKQQTWQGLLGANDTDELHQTAITPQGRLIVHHSDTSLNQQIPTIRRDIKQVIISTDPNEDEEMDIEHDNGLETIEDDDITILSHNNSATTISTEGISGRTPLIPDDCTDDTAALEHFAHIFHTRYGSTGPILYIGSLDQAIQDSLYSSIHTRRPLAIYLHNDQSVCANVFCSQVLTTDSIIEYLANNYVLWAWDVTSDANRTKLFGALRRCVGNQCTQRVGSMENDGFPLLLIVIRSRGSLELINIIEGKSTPTEVLLNLIQSHESFEQQRLRDVDEEEMREKRENLKRQQEDEYEQSLQADLAKERARQEEQDANERLIQQRLQQQQESKARLPDEPDETEKNITRLKIRLPDDGGVLLRRFRIHDNLQVLFDYLSSEGRMFGEYKILTTYPKRDLTTLNPTETFEQLKLYPQEQLILESL</sequence>
<dbReference type="GO" id="GO:0005783">
    <property type="term" value="C:endoplasmic reticulum"/>
    <property type="evidence" value="ECO:0007669"/>
    <property type="project" value="TreeGrafter"/>
</dbReference>
<feature type="compositionally biased region" description="Low complexity" evidence="1">
    <location>
        <begin position="62"/>
        <end position="82"/>
    </location>
</feature>